<dbReference type="Gene3D" id="2.120.10.30">
    <property type="entry name" value="TolB, C-terminal domain"/>
    <property type="match status" value="1"/>
</dbReference>
<evidence type="ECO:0000256" key="4">
    <source>
        <dbReference type="ARBA" id="ARBA00023180"/>
    </source>
</evidence>
<reference evidence="7" key="1">
    <citation type="submission" date="2023-03" db="EMBL/GenBank/DDBJ databases">
        <authorList>
            <person name="Julca I."/>
        </authorList>
    </citation>
    <scope>NUCLEOTIDE SEQUENCE</scope>
</reference>
<dbReference type="Proteomes" id="UP001161247">
    <property type="component" value="Chromosome 4"/>
</dbReference>
<protein>
    <submittedName>
        <fullName evidence="7">OLC1v1039210C1</fullName>
    </submittedName>
</protein>
<feature type="signal peptide" evidence="5">
    <location>
        <begin position="1"/>
        <end position="16"/>
    </location>
</feature>
<comment type="similarity">
    <text evidence="2">Belongs to the strictosidine synthase family.</text>
</comment>
<evidence type="ECO:0000256" key="3">
    <source>
        <dbReference type="ARBA" id="ARBA00022554"/>
    </source>
</evidence>
<keyword evidence="3" id="KW-0926">Vacuole</keyword>
<feature type="domain" description="Strictosidine synthase conserved region" evidence="6">
    <location>
        <begin position="143"/>
        <end position="229"/>
    </location>
</feature>
<accession>A0AAV1D358</accession>
<keyword evidence="8" id="KW-1185">Reference proteome</keyword>
<sequence>MFSILGILFFIPHLFALQATDPYTKYSQLNLPDGVKGDSVSLDPSNQGPYVGVSDGRILKYNGTDFVDFAYLSPNRPKQLCDGTTDINLGSVCGRPLGFSFDPLTGYLYIVGAYGGFYRVGPRGGLATKLATDVNGVPFHFLNGVDFDPIRRSVYFTDASLIFNFTDVLMGNPISSDDSTGRLIEYDTKTKTLRVLLDKLPLPTGPSVSGDGSFVLYGSVGTKQIFKYSVPLIGPLPAKPQALLNLTGSPLKIKRAPDYGSFWVPVNVLLQLRPRLVHPFGYKFNSNGDVILIKDFTAEYSQAQVNVVQEYDSFLGLEGRTLYVGSTINSYVGVYGTK</sequence>
<comment type="subcellular location">
    <subcellularLocation>
        <location evidence="1">Vacuole</location>
    </subcellularLocation>
</comment>
<evidence type="ECO:0000259" key="6">
    <source>
        <dbReference type="Pfam" id="PF03088"/>
    </source>
</evidence>
<name>A0AAV1D358_OLDCO</name>
<evidence type="ECO:0000256" key="1">
    <source>
        <dbReference type="ARBA" id="ARBA00004116"/>
    </source>
</evidence>
<dbReference type="SUPFAM" id="SSF63829">
    <property type="entry name" value="Calcium-dependent phosphotriesterase"/>
    <property type="match status" value="1"/>
</dbReference>
<evidence type="ECO:0000313" key="7">
    <source>
        <dbReference type="EMBL" id="CAI9101796.1"/>
    </source>
</evidence>
<dbReference type="AlphaFoldDB" id="A0AAV1D358"/>
<dbReference type="GO" id="GO:0005773">
    <property type="term" value="C:vacuole"/>
    <property type="evidence" value="ECO:0007669"/>
    <property type="project" value="UniProtKB-SubCell"/>
</dbReference>
<proteinExistence type="inferred from homology"/>
<feature type="chain" id="PRO_5043863821" evidence="5">
    <location>
        <begin position="17"/>
        <end position="338"/>
    </location>
</feature>
<dbReference type="Pfam" id="PF03088">
    <property type="entry name" value="Str_synth"/>
    <property type="match status" value="1"/>
</dbReference>
<dbReference type="PANTHER" id="PTHR10426:SF136">
    <property type="entry name" value="PROTEIN STRICTOSIDINE SYNTHASE-LIKE 9-LIKE"/>
    <property type="match status" value="1"/>
</dbReference>
<organism evidence="7 8">
    <name type="scientific">Oldenlandia corymbosa var. corymbosa</name>
    <dbReference type="NCBI Taxonomy" id="529605"/>
    <lineage>
        <taxon>Eukaryota</taxon>
        <taxon>Viridiplantae</taxon>
        <taxon>Streptophyta</taxon>
        <taxon>Embryophyta</taxon>
        <taxon>Tracheophyta</taxon>
        <taxon>Spermatophyta</taxon>
        <taxon>Magnoliopsida</taxon>
        <taxon>eudicotyledons</taxon>
        <taxon>Gunneridae</taxon>
        <taxon>Pentapetalae</taxon>
        <taxon>asterids</taxon>
        <taxon>lamiids</taxon>
        <taxon>Gentianales</taxon>
        <taxon>Rubiaceae</taxon>
        <taxon>Rubioideae</taxon>
        <taxon>Spermacoceae</taxon>
        <taxon>Hedyotis-Oldenlandia complex</taxon>
        <taxon>Oldenlandia</taxon>
    </lineage>
</organism>
<dbReference type="GO" id="GO:0016787">
    <property type="term" value="F:hydrolase activity"/>
    <property type="evidence" value="ECO:0007669"/>
    <property type="project" value="TreeGrafter"/>
</dbReference>
<evidence type="ECO:0000313" key="8">
    <source>
        <dbReference type="Proteomes" id="UP001161247"/>
    </source>
</evidence>
<dbReference type="PANTHER" id="PTHR10426">
    <property type="entry name" value="STRICTOSIDINE SYNTHASE-RELATED"/>
    <property type="match status" value="1"/>
</dbReference>
<evidence type="ECO:0000256" key="5">
    <source>
        <dbReference type="SAM" id="SignalP"/>
    </source>
</evidence>
<dbReference type="EMBL" id="OX459121">
    <property type="protein sequence ID" value="CAI9101796.1"/>
    <property type="molecule type" value="Genomic_DNA"/>
</dbReference>
<evidence type="ECO:0000256" key="2">
    <source>
        <dbReference type="ARBA" id="ARBA00009191"/>
    </source>
</evidence>
<dbReference type="InterPro" id="IPR018119">
    <property type="entry name" value="Strictosidine_synth_cons-reg"/>
</dbReference>
<keyword evidence="5" id="KW-0732">Signal</keyword>
<dbReference type="GO" id="GO:0012505">
    <property type="term" value="C:endomembrane system"/>
    <property type="evidence" value="ECO:0007669"/>
    <property type="project" value="TreeGrafter"/>
</dbReference>
<gene>
    <name evidence="7" type="ORF">OLC1_LOCUS11304</name>
</gene>
<dbReference type="InterPro" id="IPR011042">
    <property type="entry name" value="6-blade_b-propeller_TolB-like"/>
</dbReference>
<keyword evidence="4" id="KW-0325">Glycoprotein</keyword>